<dbReference type="PROSITE" id="PS00109">
    <property type="entry name" value="PROTEIN_KINASE_TYR"/>
    <property type="match status" value="1"/>
</dbReference>
<dbReference type="InterPro" id="IPR008266">
    <property type="entry name" value="Tyr_kinase_AS"/>
</dbReference>
<dbReference type="InterPro" id="IPR050122">
    <property type="entry name" value="RTK"/>
</dbReference>
<evidence type="ECO:0000313" key="6">
    <source>
        <dbReference type="Ensembl" id="ENSATEP00000035305.2"/>
    </source>
</evidence>
<dbReference type="PANTHER" id="PTHR24416">
    <property type="entry name" value="TYROSINE-PROTEIN KINASE RECEPTOR"/>
    <property type="match status" value="1"/>
</dbReference>
<dbReference type="PANTHER" id="PTHR24416:SF631">
    <property type="entry name" value="SERINE_THREONINE_TYROSINE KINASE 1"/>
    <property type="match status" value="1"/>
</dbReference>
<dbReference type="AlphaFoldDB" id="A0A3Q1JPL5"/>
<organism evidence="6 7">
    <name type="scientific">Anabas testudineus</name>
    <name type="common">Climbing perch</name>
    <name type="synonym">Anthias testudineus</name>
    <dbReference type="NCBI Taxonomy" id="64144"/>
    <lineage>
        <taxon>Eukaryota</taxon>
        <taxon>Metazoa</taxon>
        <taxon>Chordata</taxon>
        <taxon>Craniata</taxon>
        <taxon>Vertebrata</taxon>
        <taxon>Euteleostomi</taxon>
        <taxon>Actinopterygii</taxon>
        <taxon>Neopterygii</taxon>
        <taxon>Teleostei</taxon>
        <taxon>Neoteleostei</taxon>
        <taxon>Acanthomorphata</taxon>
        <taxon>Anabantaria</taxon>
        <taxon>Anabantiformes</taxon>
        <taxon>Anabantoidei</taxon>
        <taxon>Anabantidae</taxon>
        <taxon>Anabas</taxon>
    </lineage>
</organism>
<keyword evidence="4" id="KW-1133">Transmembrane helix</keyword>
<dbReference type="CDD" id="cd00192">
    <property type="entry name" value="PTKc"/>
    <property type="match status" value="1"/>
</dbReference>
<evidence type="ECO:0000256" key="2">
    <source>
        <dbReference type="ARBA" id="ARBA00022840"/>
    </source>
</evidence>
<dbReference type="Pfam" id="PF07714">
    <property type="entry name" value="PK_Tyr_Ser-Thr"/>
    <property type="match status" value="1"/>
</dbReference>
<feature type="domain" description="Protein kinase" evidence="5">
    <location>
        <begin position="175"/>
        <end position="448"/>
    </location>
</feature>
<dbReference type="InterPro" id="IPR001245">
    <property type="entry name" value="Ser-Thr/Tyr_kinase_cat_dom"/>
</dbReference>
<dbReference type="Ensembl" id="ENSATET00000035815.3">
    <property type="protein sequence ID" value="ENSATEP00000035305.2"/>
    <property type="gene ID" value="ENSATEG00000024271.3"/>
</dbReference>
<evidence type="ECO:0000313" key="7">
    <source>
        <dbReference type="Proteomes" id="UP000265040"/>
    </source>
</evidence>
<feature type="region of interest" description="Disordered" evidence="3">
    <location>
        <begin position="43"/>
        <end position="64"/>
    </location>
</feature>
<proteinExistence type="predicted"/>
<dbReference type="GeneTree" id="ENSGT00940000157871"/>
<dbReference type="InterPro" id="IPR011009">
    <property type="entry name" value="Kinase-like_dom_sf"/>
</dbReference>
<dbReference type="GO" id="GO:0007169">
    <property type="term" value="P:cell surface receptor protein tyrosine kinase signaling pathway"/>
    <property type="evidence" value="ECO:0007669"/>
    <property type="project" value="TreeGrafter"/>
</dbReference>
<keyword evidence="1" id="KW-0547">Nucleotide-binding</keyword>
<dbReference type="InterPro" id="IPR000719">
    <property type="entry name" value="Prot_kinase_dom"/>
</dbReference>
<protein>
    <recommendedName>
        <fullName evidence="5">Protein kinase domain-containing protein</fullName>
    </recommendedName>
</protein>
<keyword evidence="4" id="KW-0472">Membrane</keyword>
<sequence>MTASVSRLVSPLTEVPFTSSSTSPLTGNLPTLQTIASETMCPRYGNSPSSAPPRTSTTVTKSPEPAHDTVHSCTFVDQCFFFFSVLDIVGSCCTPENESSGLLAVIIIPSLLALSTVFVVALILCSLHKNKHRGQSTSTRFSNDQHSVSLSAAPVNTPKVQQALDPWEITEECVLEGLEFWQTGRYGPMCKGLLKKRDGASVAVVVKSLRDGPKHPEAKEFVEWVLFHARVCRHDNVVQMLHCQTKRLPMYLVLESCSPGNLLHFLWTLRNKDSNSGNRSLFSERSVFQVAKQVAAGLDYLMSEHRLVHGDVAARNILIGPGLSARVSGLGVAFRGRKADSAIRQRPAEVPLKWQAPEKIMMQLSIDRSDVWSFGILLYELVTLGSPPYPELEPVSVLPKLQGCYRMKRPETCGDPLYDLMKYCWMWSFKERPAFSAVIKLLQSSEHLADSRPLCVPEVIDIFEYNRKAGLLSNL</sequence>
<accession>A0A3Q1JPL5</accession>
<keyword evidence="7" id="KW-1185">Reference proteome</keyword>
<evidence type="ECO:0000256" key="4">
    <source>
        <dbReference type="SAM" id="Phobius"/>
    </source>
</evidence>
<dbReference type="SUPFAM" id="SSF56112">
    <property type="entry name" value="Protein kinase-like (PK-like)"/>
    <property type="match status" value="1"/>
</dbReference>
<name>A0A3Q1JPL5_ANATE</name>
<dbReference type="GO" id="GO:0004714">
    <property type="term" value="F:transmembrane receptor protein tyrosine kinase activity"/>
    <property type="evidence" value="ECO:0007669"/>
    <property type="project" value="TreeGrafter"/>
</dbReference>
<dbReference type="PROSITE" id="PS50011">
    <property type="entry name" value="PROTEIN_KINASE_DOM"/>
    <property type="match status" value="1"/>
</dbReference>
<keyword evidence="2" id="KW-0067">ATP-binding</keyword>
<dbReference type="GO" id="GO:0005524">
    <property type="term" value="F:ATP binding"/>
    <property type="evidence" value="ECO:0007669"/>
    <property type="project" value="UniProtKB-KW"/>
</dbReference>
<dbReference type="Gene3D" id="1.10.510.10">
    <property type="entry name" value="Transferase(Phosphotransferase) domain 1"/>
    <property type="match status" value="1"/>
</dbReference>
<feature type="compositionally biased region" description="Low complexity" evidence="3">
    <location>
        <begin position="47"/>
        <end position="60"/>
    </location>
</feature>
<dbReference type="InParanoid" id="A0A3Q1JPL5"/>
<dbReference type="OrthoDB" id="4062651at2759"/>
<evidence type="ECO:0000256" key="1">
    <source>
        <dbReference type="ARBA" id="ARBA00022741"/>
    </source>
</evidence>
<evidence type="ECO:0000256" key="3">
    <source>
        <dbReference type="SAM" id="MobiDB-lite"/>
    </source>
</evidence>
<dbReference type="GO" id="GO:0043235">
    <property type="term" value="C:receptor complex"/>
    <property type="evidence" value="ECO:0007669"/>
    <property type="project" value="TreeGrafter"/>
</dbReference>
<dbReference type="GO" id="GO:0005886">
    <property type="term" value="C:plasma membrane"/>
    <property type="evidence" value="ECO:0007669"/>
    <property type="project" value="TreeGrafter"/>
</dbReference>
<keyword evidence="4" id="KW-0812">Transmembrane</keyword>
<dbReference type="PRINTS" id="PR00109">
    <property type="entry name" value="TYRKINASE"/>
</dbReference>
<reference evidence="6" key="2">
    <citation type="submission" date="2025-08" db="UniProtKB">
        <authorList>
            <consortium name="Ensembl"/>
        </authorList>
    </citation>
    <scope>IDENTIFICATION</scope>
</reference>
<reference evidence="6" key="1">
    <citation type="submission" date="2021-04" db="EMBL/GenBank/DDBJ databases">
        <authorList>
            <consortium name="Wellcome Sanger Institute Data Sharing"/>
        </authorList>
    </citation>
    <scope>NUCLEOTIDE SEQUENCE [LARGE SCALE GENOMIC DNA]</scope>
</reference>
<dbReference type="STRING" id="64144.ENSATEP00000035305"/>
<evidence type="ECO:0000259" key="5">
    <source>
        <dbReference type="PROSITE" id="PS50011"/>
    </source>
</evidence>
<feature type="transmembrane region" description="Helical" evidence="4">
    <location>
        <begin position="101"/>
        <end position="125"/>
    </location>
</feature>
<reference evidence="6" key="3">
    <citation type="submission" date="2025-09" db="UniProtKB">
        <authorList>
            <consortium name="Ensembl"/>
        </authorList>
    </citation>
    <scope>IDENTIFICATION</scope>
</reference>
<dbReference type="Proteomes" id="UP000265040">
    <property type="component" value="Chromosome 7"/>
</dbReference>